<dbReference type="PROSITE" id="PS50853">
    <property type="entry name" value="FN3"/>
    <property type="match status" value="1"/>
</dbReference>
<dbReference type="Gene3D" id="2.60.40.10">
    <property type="entry name" value="Immunoglobulins"/>
    <property type="match status" value="1"/>
</dbReference>
<sequence>MSGKVTSWPASADLTLKPLPVRDLHWKRVEGSEGILLSWSAPTGSTQDEYKISYHEAGPSRDDSNTLSTAATEITLDALLPGRNYTVTVSTSMLCQMILVSIVKHKNLNLQ</sequence>
<dbReference type="SUPFAM" id="SSF49265">
    <property type="entry name" value="Fibronectin type III"/>
    <property type="match status" value="1"/>
</dbReference>
<reference evidence="2" key="1">
    <citation type="submission" date="2021-12" db="EMBL/GenBank/DDBJ databases">
        <authorList>
            <person name="King R."/>
        </authorList>
    </citation>
    <scope>NUCLEOTIDE SEQUENCE</scope>
</reference>
<protein>
    <recommendedName>
        <fullName evidence="1">Fibronectin type-III domain-containing protein</fullName>
    </recommendedName>
</protein>
<dbReference type="InterPro" id="IPR036116">
    <property type="entry name" value="FN3_sf"/>
</dbReference>
<dbReference type="Pfam" id="PF00041">
    <property type="entry name" value="fn3"/>
    <property type="match status" value="1"/>
</dbReference>
<evidence type="ECO:0000313" key="2">
    <source>
        <dbReference type="EMBL" id="CAG9792264.1"/>
    </source>
</evidence>
<reference evidence="2" key="2">
    <citation type="submission" date="2022-10" db="EMBL/GenBank/DDBJ databases">
        <authorList>
            <consortium name="ENA_rothamsted_submissions"/>
            <consortium name="culmorum"/>
            <person name="King R."/>
        </authorList>
    </citation>
    <scope>NUCLEOTIDE SEQUENCE</scope>
</reference>
<dbReference type="InterPro" id="IPR013783">
    <property type="entry name" value="Ig-like_fold"/>
</dbReference>
<dbReference type="EMBL" id="OU893335">
    <property type="protein sequence ID" value="CAG9792264.1"/>
    <property type="molecule type" value="Genomic_DNA"/>
</dbReference>
<keyword evidence="3" id="KW-1185">Reference proteome</keyword>
<dbReference type="InterPro" id="IPR003961">
    <property type="entry name" value="FN3_dom"/>
</dbReference>
<organism evidence="2 3">
    <name type="scientific">Diatraea saccharalis</name>
    <name type="common">sugarcane borer</name>
    <dbReference type="NCBI Taxonomy" id="40085"/>
    <lineage>
        <taxon>Eukaryota</taxon>
        <taxon>Metazoa</taxon>
        <taxon>Ecdysozoa</taxon>
        <taxon>Arthropoda</taxon>
        <taxon>Hexapoda</taxon>
        <taxon>Insecta</taxon>
        <taxon>Pterygota</taxon>
        <taxon>Neoptera</taxon>
        <taxon>Endopterygota</taxon>
        <taxon>Lepidoptera</taxon>
        <taxon>Glossata</taxon>
        <taxon>Ditrysia</taxon>
        <taxon>Pyraloidea</taxon>
        <taxon>Crambidae</taxon>
        <taxon>Crambinae</taxon>
        <taxon>Diatraea</taxon>
    </lineage>
</organism>
<gene>
    <name evidence="2" type="ORF">DIATSA_LOCUS9812</name>
</gene>
<dbReference type="Proteomes" id="UP001153714">
    <property type="component" value="Chromosome 4"/>
</dbReference>
<feature type="domain" description="Fibronectin type-III" evidence="1">
    <location>
        <begin position="20"/>
        <end position="111"/>
    </location>
</feature>
<accession>A0A9N9WGU0</accession>
<dbReference type="OrthoDB" id="8609993at2759"/>
<name>A0A9N9WGU0_9NEOP</name>
<proteinExistence type="predicted"/>
<dbReference type="CDD" id="cd00063">
    <property type="entry name" value="FN3"/>
    <property type="match status" value="1"/>
</dbReference>
<evidence type="ECO:0000259" key="1">
    <source>
        <dbReference type="PROSITE" id="PS50853"/>
    </source>
</evidence>
<dbReference type="AlphaFoldDB" id="A0A9N9WGU0"/>
<dbReference type="SMART" id="SM00060">
    <property type="entry name" value="FN3"/>
    <property type="match status" value="1"/>
</dbReference>
<evidence type="ECO:0000313" key="3">
    <source>
        <dbReference type="Proteomes" id="UP001153714"/>
    </source>
</evidence>